<gene>
    <name evidence="2" type="ORF">EU555_28710</name>
</gene>
<feature type="region of interest" description="Disordered" evidence="1">
    <location>
        <begin position="1"/>
        <end position="24"/>
    </location>
</feature>
<evidence type="ECO:0000256" key="1">
    <source>
        <dbReference type="SAM" id="MobiDB-lite"/>
    </source>
</evidence>
<sequence>MGRYAGSMPGGAQRNPARKPYEGSSNDYNIGLEINRMMADLPSKAHAILQFDVIRLYRNKVPRAKVREFVALTIEQFWKNQRES</sequence>
<dbReference type="EMBL" id="SRLB01000031">
    <property type="protein sequence ID" value="TGD95249.1"/>
    <property type="molecule type" value="Genomic_DNA"/>
</dbReference>
<name>A0A4Z0NG56_9HYPH</name>
<evidence type="ECO:0000313" key="2">
    <source>
        <dbReference type="EMBL" id="TGD95249.1"/>
    </source>
</evidence>
<dbReference type="Proteomes" id="UP000297535">
    <property type="component" value="Unassembled WGS sequence"/>
</dbReference>
<comment type="caution">
    <text evidence="2">The sequence shown here is derived from an EMBL/GenBank/DDBJ whole genome shotgun (WGS) entry which is preliminary data.</text>
</comment>
<protein>
    <submittedName>
        <fullName evidence="2">Uncharacterized protein</fullName>
    </submittedName>
</protein>
<dbReference type="RefSeq" id="WP_135418806.1">
    <property type="nucleotide sequence ID" value="NZ_SRLB01000031.1"/>
</dbReference>
<evidence type="ECO:0000313" key="3">
    <source>
        <dbReference type="Proteomes" id="UP000297535"/>
    </source>
</evidence>
<organism evidence="2 3">
    <name type="scientific">Methylobacterium nonmethylotrophicum</name>
    <dbReference type="NCBI Taxonomy" id="1141884"/>
    <lineage>
        <taxon>Bacteria</taxon>
        <taxon>Pseudomonadati</taxon>
        <taxon>Pseudomonadota</taxon>
        <taxon>Alphaproteobacteria</taxon>
        <taxon>Hyphomicrobiales</taxon>
        <taxon>Methylobacteriaceae</taxon>
        <taxon>Methylobacterium</taxon>
    </lineage>
</organism>
<reference evidence="2 3" key="1">
    <citation type="submission" date="2019-04" db="EMBL/GenBank/DDBJ databases">
        <authorList>
            <person name="Feng G."/>
            <person name="Zhu H."/>
        </authorList>
    </citation>
    <scope>NUCLEOTIDE SEQUENCE [LARGE SCALE GENOMIC DNA]</scope>
    <source>
        <strain evidence="2 3">6HR-1</strain>
    </source>
</reference>
<dbReference type="AlphaFoldDB" id="A0A4Z0NG56"/>
<keyword evidence="3" id="KW-1185">Reference proteome</keyword>
<accession>A0A4Z0NG56</accession>
<proteinExistence type="predicted"/>